<sequence>MTNLQFVLVSAVSFMHNVMRELLSMLLIPIVAKNLGFIEAVALPGSSSSDICLPLIVKSTRGGIAVYSFMNGISVSIFVPILVPLCIG</sequence>
<dbReference type="PANTHER" id="PTHR35804">
    <property type="entry name" value="LYSINE EXPORTER LYSO"/>
    <property type="match status" value="1"/>
</dbReference>
<name>A0A845QM84_9FIRM</name>
<evidence type="ECO:0000256" key="1">
    <source>
        <dbReference type="SAM" id="Phobius"/>
    </source>
</evidence>
<accession>A0A845QM84</accession>
<dbReference type="GO" id="GO:0005886">
    <property type="term" value="C:plasma membrane"/>
    <property type="evidence" value="ECO:0007669"/>
    <property type="project" value="TreeGrafter"/>
</dbReference>
<dbReference type="GO" id="GO:0015661">
    <property type="term" value="F:L-lysine efflux transmembrane transporter activity"/>
    <property type="evidence" value="ECO:0007669"/>
    <property type="project" value="InterPro"/>
</dbReference>
<dbReference type="AlphaFoldDB" id="A0A845QM84"/>
<feature type="transmembrane region" description="Helical" evidence="1">
    <location>
        <begin position="64"/>
        <end position="87"/>
    </location>
</feature>
<proteinExistence type="predicted"/>
<dbReference type="EMBL" id="QXWK01000010">
    <property type="protein sequence ID" value="NBH61178.1"/>
    <property type="molecule type" value="Genomic_DNA"/>
</dbReference>
<keyword evidence="3" id="KW-1185">Reference proteome</keyword>
<gene>
    <name evidence="2" type="ORF">D0435_05870</name>
</gene>
<organism evidence="2 3">
    <name type="scientific">Anaerotruncus colihominis</name>
    <dbReference type="NCBI Taxonomy" id="169435"/>
    <lineage>
        <taxon>Bacteria</taxon>
        <taxon>Bacillati</taxon>
        <taxon>Bacillota</taxon>
        <taxon>Clostridia</taxon>
        <taxon>Eubacteriales</taxon>
        <taxon>Oscillospiraceae</taxon>
        <taxon>Anaerotruncus</taxon>
    </lineage>
</organism>
<dbReference type="PANTHER" id="PTHR35804:SF1">
    <property type="entry name" value="LYSINE EXPORTER LYSO"/>
    <property type="match status" value="1"/>
</dbReference>
<protein>
    <submittedName>
        <fullName evidence="2">DUF340 domain-containing protein</fullName>
    </submittedName>
</protein>
<evidence type="ECO:0000313" key="2">
    <source>
        <dbReference type="EMBL" id="NBH61178.1"/>
    </source>
</evidence>
<keyword evidence="1" id="KW-0472">Membrane</keyword>
<keyword evidence="1" id="KW-1133">Transmembrane helix</keyword>
<dbReference type="RefSeq" id="WP_279261520.1">
    <property type="nucleotide sequence ID" value="NZ_QXWK01000010.1"/>
</dbReference>
<dbReference type="InterPro" id="IPR005642">
    <property type="entry name" value="LysO"/>
</dbReference>
<comment type="caution">
    <text evidence="2">The sequence shown here is derived from an EMBL/GenBank/DDBJ whole genome shotgun (WGS) entry which is preliminary data.</text>
</comment>
<evidence type="ECO:0000313" key="3">
    <source>
        <dbReference type="Proteomes" id="UP000446866"/>
    </source>
</evidence>
<keyword evidence="1" id="KW-0812">Transmembrane</keyword>
<dbReference type="Proteomes" id="UP000446866">
    <property type="component" value="Unassembled WGS sequence"/>
</dbReference>
<reference evidence="2 3" key="1">
    <citation type="submission" date="2018-08" db="EMBL/GenBank/DDBJ databases">
        <title>Murine metabolic-syndrome-specific gut microbial biobank.</title>
        <authorList>
            <person name="Liu C."/>
        </authorList>
    </citation>
    <scope>NUCLEOTIDE SEQUENCE [LARGE SCALE GENOMIC DNA]</scope>
    <source>
        <strain evidence="2 3">28</strain>
    </source>
</reference>
<dbReference type="Pfam" id="PF03956">
    <property type="entry name" value="Lys_export"/>
    <property type="match status" value="1"/>
</dbReference>